<feature type="domain" description="DUF6879" evidence="1">
    <location>
        <begin position="12"/>
        <end position="170"/>
    </location>
</feature>
<evidence type="ECO:0000313" key="3">
    <source>
        <dbReference type="Proteomes" id="UP001595823"/>
    </source>
</evidence>
<dbReference type="EMBL" id="JBHSDK010000049">
    <property type="protein sequence ID" value="MFC4337658.1"/>
    <property type="molecule type" value="Genomic_DNA"/>
</dbReference>
<sequence>MERAVPQHDLLNVLDSTVRSLWRLELQPRCEVGEGDEVEAFGNGAPLDPSRRQAAWHDLVRSWRARGVDLHRVRVHEDAPTLYQQWVRWTAAWNADAGESFRYVSRSAAITADPAFALPAEDYWFLDKERVLRMPFAPDGTPGDYVLTDEAGVVAEANGLWKVAFSVSAPESFSGIARQVVIQP</sequence>
<dbReference type="Proteomes" id="UP001595823">
    <property type="component" value="Unassembled WGS sequence"/>
</dbReference>
<accession>A0ABV8U4Q5</accession>
<protein>
    <submittedName>
        <fullName evidence="2">DUF6879 family protein</fullName>
    </submittedName>
</protein>
<organism evidence="2 3">
    <name type="scientific">Salininema proteolyticum</name>
    <dbReference type="NCBI Taxonomy" id="1607685"/>
    <lineage>
        <taxon>Bacteria</taxon>
        <taxon>Bacillati</taxon>
        <taxon>Actinomycetota</taxon>
        <taxon>Actinomycetes</taxon>
        <taxon>Glycomycetales</taxon>
        <taxon>Glycomycetaceae</taxon>
        <taxon>Salininema</taxon>
    </lineage>
</organism>
<keyword evidence="3" id="KW-1185">Reference proteome</keyword>
<name>A0ABV8U4Q5_9ACTN</name>
<dbReference type="InterPro" id="IPR049244">
    <property type="entry name" value="DUF6879"/>
</dbReference>
<evidence type="ECO:0000259" key="1">
    <source>
        <dbReference type="Pfam" id="PF21806"/>
    </source>
</evidence>
<gene>
    <name evidence="2" type="ORF">ACFPET_20895</name>
</gene>
<comment type="caution">
    <text evidence="2">The sequence shown here is derived from an EMBL/GenBank/DDBJ whole genome shotgun (WGS) entry which is preliminary data.</text>
</comment>
<proteinExistence type="predicted"/>
<reference evidence="3" key="1">
    <citation type="journal article" date="2019" name="Int. J. Syst. Evol. Microbiol.">
        <title>The Global Catalogue of Microorganisms (GCM) 10K type strain sequencing project: providing services to taxonomists for standard genome sequencing and annotation.</title>
        <authorList>
            <consortium name="The Broad Institute Genomics Platform"/>
            <consortium name="The Broad Institute Genome Sequencing Center for Infectious Disease"/>
            <person name="Wu L."/>
            <person name="Ma J."/>
        </authorList>
    </citation>
    <scope>NUCLEOTIDE SEQUENCE [LARGE SCALE GENOMIC DNA]</scope>
    <source>
        <strain evidence="3">IBRC-M 10908</strain>
    </source>
</reference>
<evidence type="ECO:0000313" key="2">
    <source>
        <dbReference type="EMBL" id="MFC4337658.1"/>
    </source>
</evidence>
<dbReference type="RefSeq" id="WP_380624866.1">
    <property type="nucleotide sequence ID" value="NZ_JBHSDK010000049.1"/>
</dbReference>
<dbReference type="Pfam" id="PF21806">
    <property type="entry name" value="DUF6879"/>
    <property type="match status" value="1"/>
</dbReference>